<gene>
    <name evidence="1" type="ORF">L1987_02721</name>
</gene>
<organism evidence="1 2">
    <name type="scientific">Smallanthus sonchifolius</name>
    <dbReference type="NCBI Taxonomy" id="185202"/>
    <lineage>
        <taxon>Eukaryota</taxon>
        <taxon>Viridiplantae</taxon>
        <taxon>Streptophyta</taxon>
        <taxon>Embryophyta</taxon>
        <taxon>Tracheophyta</taxon>
        <taxon>Spermatophyta</taxon>
        <taxon>Magnoliopsida</taxon>
        <taxon>eudicotyledons</taxon>
        <taxon>Gunneridae</taxon>
        <taxon>Pentapetalae</taxon>
        <taxon>asterids</taxon>
        <taxon>campanulids</taxon>
        <taxon>Asterales</taxon>
        <taxon>Asteraceae</taxon>
        <taxon>Asteroideae</taxon>
        <taxon>Heliantheae alliance</taxon>
        <taxon>Millerieae</taxon>
        <taxon>Smallanthus</taxon>
    </lineage>
</organism>
<sequence>MVEMVDMGPYNFDSGCVGGSGGSVSQKRRSKTKNLKLYKKFEQNGRKPLLIDVELHGGGYKFVGPNAYDFIRPISLEVEKVVPPHYANWAKVPNEKKWAVYPTILDYFDLDDWRNTDKWRGVELGITAECQRAYKDHMRELKVHFDEHGGYDDVEAARNNPPQMLIKELGIF</sequence>
<accession>A0ACB9K8H6</accession>
<proteinExistence type="predicted"/>
<protein>
    <submittedName>
        <fullName evidence="1">Uncharacterized protein</fullName>
    </submittedName>
</protein>
<evidence type="ECO:0000313" key="1">
    <source>
        <dbReference type="EMBL" id="KAI3828616.1"/>
    </source>
</evidence>
<dbReference type="Proteomes" id="UP001056120">
    <property type="component" value="Linkage Group LG01"/>
</dbReference>
<reference evidence="2" key="1">
    <citation type="journal article" date="2022" name="Mol. Ecol. Resour.">
        <title>The genomes of chicory, endive, great burdock and yacon provide insights into Asteraceae palaeo-polyploidization history and plant inulin production.</title>
        <authorList>
            <person name="Fan W."/>
            <person name="Wang S."/>
            <person name="Wang H."/>
            <person name="Wang A."/>
            <person name="Jiang F."/>
            <person name="Liu H."/>
            <person name="Zhao H."/>
            <person name="Xu D."/>
            <person name="Zhang Y."/>
        </authorList>
    </citation>
    <scope>NUCLEOTIDE SEQUENCE [LARGE SCALE GENOMIC DNA]</scope>
    <source>
        <strain evidence="2">cv. Yunnan</strain>
    </source>
</reference>
<name>A0ACB9K8H6_9ASTR</name>
<dbReference type="EMBL" id="CM042018">
    <property type="protein sequence ID" value="KAI3828616.1"/>
    <property type="molecule type" value="Genomic_DNA"/>
</dbReference>
<comment type="caution">
    <text evidence="1">The sequence shown here is derived from an EMBL/GenBank/DDBJ whole genome shotgun (WGS) entry which is preliminary data.</text>
</comment>
<reference evidence="1 2" key="2">
    <citation type="journal article" date="2022" name="Mol. Ecol. Resour.">
        <title>The genomes of chicory, endive, great burdock and yacon provide insights into Asteraceae paleo-polyploidization history and plant inulin production.</title>
        <authorList>
            <person name="Fan W."/>
            <person name="Wang S."/>
            <person name="Wang H."/>
            <person name="Wang A."/>
            <person name="Jiang F."/>
            <person name="Liu H."/>
            <person name="Zhao H."/>
            <person name="Xu D."/>
            <person name="Zhang Y."/>
        </authorList>
    </citation>
    <scope>NUCLEOTIDE SEQUENCE [LARGE SCALE GENOMIC DNA]</scope>
    <source>
        <strain evidence="2">cv. Yunnan</strain>
        <tissue evidence="1">Leaves</tissue>
    </source>
</reference>
<keyword evidence="2" id="KW-1185">Reference proteome</keyword>
<evidence type="ECO:0000313" key="2">
    <source>
        <dbReference type="Proteomes" id="UP001056120"/>
    </source>
</evidence>